<keyword evidence="10" id="KW-0282">Flagellum</keyword>
<dbReference type="AlphaFoldDB" id="T0ZDR9"/>
<proteinExistence type="inferred from homology"/>
<reference evidence="10" key="1">
    <citation type="submission" date="2013-08" db="EMBL/GenBank/DDBJ databases">
        <authorList>
            <person name="Mendez C."/>
            <person name="Richter M."/>
            <person name="Ferrer M."/>
            <person name="Sanchez J."/>
        </authorList>
    </citation>
    <scope>NUCLEOTIDE SEQUENCE</scope>
</reference>
<dbReference type="GO" id="GO:0009425">
    <property type="term" value="C:bacterial-type flagellum basal body"/>
    <property type="evidence" value="ECO:0007669"/>
    <property type="project" value="UniProtKB-SubCell"/>
</dbReference>
<accession>T0ZDR9</accession>
<evidence type="ECO:0000256" key="4">
    <source>
        <dbReference type="ARBA" id="ARBA00022692"/>
    </source>
</evidence>
<evidence type="ECO:0000256" key="9">
    <source>
        <dbReference type="SAM" id="Phobius"/>
    </source>
</evidence>
<protein>
    <submittedName>
        <fullName evidence="10">Flagellar biosynthesis protein, FliO</fullName>
    </submittedName>
</protein>
<dbReference type="PANTHER" id="PTHR38766:SF1">
    <property type="entry name" value="FLAGELLAR PROTEIN FLIO"/>
    <property type="match status" value="1"/>
</dbReference>
<comment type="similarity">
    <text evidence="8">Belongs to the FliO/MopB family.</text>
</comment>
<dbReference type="Pfam" id="PF04347">
    <property type="entry name" value="FliO"/>
    <property type="match status" value="1"/>
</dbReference>
<evidence type="ECO:0000313" key="10">
    <source>
        <dbReference type="EMBL" id="EQD43138.1"/>
    </source>
</evidence>
<evidence type="ECO:0000256" key="7">
    <source>
        <dbReference type="ARBA" id="ARBA00023143"/>
    </source>
</evidence>
<comment type="caution">
    <text evidence="10">The sequence shown here is derived from an EMBL/GenBank/DDBJ whole genome shotgun (WGS) entry which is preliminary data.</text>
</comment>
<evidence type="ECO:0000256" key="5">
    <source>
        <dbReference type="ARBA" id="ARBA00022989"/>
    </source>
</evidence>
<dbReference type="NCBIfam" id="TIGR03500">
    <property type="entry name" value="FliO_TIGR"/>
    <property type="match status" value="1"/>
</dbReference>
<keyword evidence="3" id="KW-1003">Cell membrane</keyword>
<organism evidence="10">
    <name type="scientific">mine drainage metagenome</name>
    <dbReference type="NCBI Taxonomy" id="410659"/>
    <lineage>
        <taxon>unclassified sequences</taxon>
        <taxon>metagenomes</taxon>
        <taxon>ecological metagenomes</taxon>
    </lineage>
</organism>
<feature type="non-terminal residue" evidence="10">
    <location>
        <position position="121"/>
    </location>
</feature>
<gene>
    <name evidence="10" type="ORF">B1B_13943</name>
</gene>
<keyword evidence="5 9" id="KW-1133">Transmembrane helix</keyword>
<evidence type="ECO:0000256" key="6">
    <source>
        <dbReference type="ARBA" id="ARBA00023136"/>
    </source>
</evidence>
<sequence>MTHLFAAPTAATASPAIGAGGLASVTAALLVVLVVIFALAWLARRLRTFGARTAGALEILASMPLGAKERAVLVKVGDAQLLLGVAPGRVNTLHVLAHPLSLEKPSAAAGGRTRPSFAALL</sequence>
<dbReference type="GO" id="GO:0044781">
    <property type="term" value="P:bacterial-type flagellum organization"/>
    <property type="evidence" value="ECO:0007669"/>
    <property type="project" value="InterPro"/>
</dbReference>
<keyword evidence="4 9" id="KW-0812">Transmembrane</keyword>
<evidence type="ECO:0000256" key="2">
    <source>
        <dbReference type="ARBA" id="ARBA00004236"/>
    </source>
</evidence>
<evidence type="ECO:0000256" key="1">
    <source>
        <dbReference type="ARBA" id="ARBA00004117"/>
    </source>
</evidence>
<feature type="transmembrane region" description="Helical" evidence="9">
    <location>
        <begin position="25"/>
        <end position="43"/>
    </location>
</feature>
<reference evidence="10" key="2">
    <citation type="journal article" date="2014" name="ISME J.">
        <title>Microbial stratification in low pH oxic and suboxic macroscopic growths along an acid mine drainage.</title>
        <authorList>
            <person name="Mendez-Garcia C."/>
            <person name="Mesa V."/>
            <person name="Sprenger R.R."/>
            <person name="Richter M."/>
            <person name="Diez M.S."/>
            <person name="Solano J."/>
            <person name="Bargiela R."/>
            <person name="Golyshina O.V."/>
            <person name="Manteca A."/>
            <person name="Ramos J.L."/>
            <person name="Gallego J.R."/>
            <person name="Llorente I."/>
            <person name="Martins Dos Santos V.A."/>
            <person name="Jensen O.N."/>
            <person name="Pelaez A.I."/>
            <person name="Sanchez J."/>
            <person name="Ferrer M."/>
        </authorList>
    </citation>
    <scope>NUCLEOTIDE SEQUENCE</scope>
</reference>
<dbReference type="EMBL" id="AUZY01009193">
    <property type="protein sequence ID" value="EQD43138.1"/>
    <property type="molecule type" value="Genomic_DNA"/>
</dbReference>
<evidence type="ECO:0000256" key="8">
    <source>
        <dbReference type="ARBA" id="ARBA00037937"/>
    </source>
</evidence>
<dbReference type="GO" id="GO:0005886">
    <property type="term" value="C:plasma membrane"/>
    <property type="evidence" value="ECO:0007669"/>
    <property type="project" value="UniProtKB-SubCell"/>
</dbReference>
<keyword evidence="6 9" id="KW-0472">Membrane</keyword>
<comment type="subcellular location">
    <subcellularLocation>
        <location evidence="1">Bacterial flagellum basal body</location>
    </subcellularLocation>
    <subcellularLocation>
        <location evidence="2">Cell membrane</location>
    </subcellularLocation>
</comment>
<dbReference type="InterPro" id="IPR022781">
    <property type="entry name" value="Flagellar_biosynth_FliO"/>
</dbReference>
<keyword evidence="7" id="KW-0975">Bacterial flagellum</keyword>
<keyword evidence="10" id="KW-0966">Cell projection</keyword>
<keyword evidence="10" id="KW-0969">Cilium</keyword>
<dbReference type="PANTHER" id="PTHR38766">
    <property type="entry name" value="FLAGELLAR PROTEIN FLIO"/>
    <property type="match status" value="1"/>
</dbReference>
<dbReference type="InterPro" id="IPR052205">
    <property type="entry name" value="FliO/MopB"/>
</dbReference>
<evidence type="ECO:0000256" key="3">
    <source>
        <dbReference type="ARBA" id="ARBA00022475"/>
    </source>
</evidence>
<name>T0ZDR9_9ZZZZ</name>